<accession>A0A438CTC0</accession>
<evidence type="ECO:0000313" key="2">
    <source>
        <dbReference type="Proteomes" id="UP000288805"/>
    </source>
</evidence>
<reference evidence="1 2" key="1">
    <citation type="journal article" date="2018" name="PLoS Genet.">
        <title>Population sequencing reveals clonal diversity and ancestral inbreeding in the grapevine cultivar Chardonnay.</title>
        <authorList>
            <person name="Roach M.J."/>
            <person name="Johnson D.L."/>
            <person name="Bohlmann J."/>
            <person name="van Vuuren H.J."/>
            <person name="Jones S.J."/>
            <person name="Pretorius I.S."/>
            <person name="Schmidt S.A."/>
            <person name="Borneman A.R."/>
        </authorList>
    </citation>
    <scope>NUCLEOTIDE SEQUENCE [LARGE SCALE GENOMIC DNA]</scope>
    <source>
        <strain evidence="2">cv. Chardonnay</strain>
        <tissue evidence="1">Leaf</tissue>
    </source>
</reference>
<evidence type="ECO:0000313" key="1">
    <source>
        <dbReference type="EMBL" id="RVW26444.1"/>
    </source>
</evidence>
<proteinExistence type="predicted"/>
<name>A0A438CTC0_VITVI</name>
<gene>
    <name evidence="1" type="ORF">CK203_086148</name>
</gene>
<protein>
    <submittedName>
        <fullName evidence="1">Uncharacterized protein</fullName>
    </submittedName>
</protein>
<dbReference type="Proteomes" id="UP000288805">
    <property type="component" value="Unassembled WGS sequence"/>
</dbReference>
<dbReference type="AlphaFoldDB" id="A0A438CTC0"/>
<dbReference type="EMBL" id="QGNW01002010">
    <property type="protein sequence ID" value="RVW26444.1"/>
    <property type="molecule type" value="Genomic_DNA"/>
</dbReference>
<comment type="caution">
    <text evidence="1">The sequence shown here is derived from an EMBL/GenBank/DDBJ whole genome shotgun (WGS) entry which is preliminary data.</text>
</comment>
<sequence>MMVEEATSWTFIATRKEIPAVLESPKEAACLLMDNGGRRAFPMVESYARSGEQRKARVCEENLGSRPDIVVSGLEDCVKEVWLWWEFTPWLLTVVSKERCKIPKMGMMVKILHAWVESGKGRRESCRRGFYTCHLRRQASLHMQTMVIVFSRCGGCSVDQATVGIVPSVCLDEAIGPFRF</sequence>
<organism evidence="1 2">
    <name type="scientific">Vitis vinifera</name>
    <name type="common">Grape</name>
    <dbReference type="NCBI Taxonomy" id="29760"/>
    <lineage>
        <taxon>Eukaryota</taxon>
        <taxon>Viridiplantae</taxon>
        <taxon>Streptophyta</taxon>
        <taxon>Embryophyta</taxon>
        <taxon>Tracheophyta</taxon>
        <taxon>Spermatophyta</taxon>
        <taxon>Magnoliopsida</taxon>
        <taxon>eudicotyledons</taxon>
        <taxon>Gunneridae</taxon>
        <taxon>Pentapetalae</taxon>
        <taxon>rosids</taxon>
        <taxon>Vitales</taxon>
        <taxon>Vitaceae</taxon>
        <taxon>Viteae</taxon>
        <taxon>Vitis</taxon>
    </lineage>
</organism>